<dbReference type="RefSeq" id="XP_030852913.1">
    <property type="nucleotide sequence ID" value="XM_030997053.1"/>
</dbReference>
<evidence type="ECO:0000259" key="1">
    <source>
        <dbReference type="PROSITE" id="PS51034"/>
    </source>
</evidence>
<dbReference type="KEGG" id="spu:593106"/>
<accession>A0A7M7PNJ7</accession>
<dbReference type="OrthoDB" id="10063988at2759"/>
<keyword evidence="3" id="KW-1185">Reference proteome</keyword>
<dbReference type="InterPro" id="IPR055356">
    <property type="entry name" value="ZP-N"/>
</dbReference>
<evidence type="ECO:0000313" key="2">
    <source>
        <dbReference type="EnsemblMetazoa" id="XP_030852913"/>
    </source>
</evidence>
<dbReference type="PANTHER" id="PTHR11576:SF22">
    <property type="entry name" value="ONCOPROTEIN INDUCED TRANSCRIPT 3"/>
    <property type="match status" value="1"/>
</dbReference>
<feature type="domain" description="ZP" evidence="1">
    <location>
        <begin position="1"/>
        <end position="128"/>
    </location>
</feature>
<dbReference type="Proteomes" id="UP000007110">
    <property type="component" value="Unassembled WGS sequence"/>
</dbReference>
<dbReference type="Pfam" id="PF23344">
    <property type="entry name" value="ZP-N"/>
    <property type="match status" value="1"/>
</dbReference>
<dbReference type="GeneID" id="593106"/>
<sequence length="128" mass="14629">MDRSLLEISDDARDVHFEDESCVGYDHDSQHVAITTMYDRCGTTQEQDDNYIIFTNMVTYYKPGPENGTNELITREHYLHIPVTCYLERTQVLEESFLPKGDLYVSGEVRIQLLCSLSKANSGRSNVA</sequence>
<dbReference type="InterPro" id="IPR001507">
    <property type="entry name" value="ZP_dom"/>
</dbReference>
<dbReference type="InParanoid" id="A0A7M7PNJ7"/>
<protein>
    <recommendedName>
        <fullName evidence="1">ZP domain-containing protein</fullName>
    </recommendedName>
</protein>
<dbReference type="PROSITE" id="PS51034">
    <property type="entry name" value="ZP_2"/>
    <property type="match status" value="1"/>
</dbReference>
<proteinExistence type="predicted"/>
<reference evidence="2" key="2">
    <citation type="submission" date="2021-01" db="UniProtKB">
        <authorList>
            <consortium name="EnsemblMetazoa"/>
        </authorList>
    </citation>
    <scope>IDENTIFICATION</scope>
</reference>
<dbReference type="AlphaFoldDB" id="A0A7M7PNJ7"/>
<evidence type="ECO:0000313" key="3">
    <source>
        <dbReference type="Proteomes" id="UP000007110"/>
    </source>
</evidence>
<dbReference type="PANTHER" id="PTHR11576">
    <property type="entry name" value="ZONA PELLUCIDA SPERM-BINDING PROTEIN 3"/>
    <property type="match status" value="1"/>
</dbReference>
<dbReference type="Gene3D" id="2.60.40.3210">
    <property type="entry name" value="Zona pellucida, ZP-N domain"/>
    <property type="match status" value="1"/>
</dbReference>
<dbReference type="EnsemblMetazoa" id="XM_030997053">
    <property type="protein sequence ID" value="XP_030852913"/>
    <property type="gene ID" value="LOC593106"/>
</dbReference>
<organism evidence="2 3">
    <name type="scientific">Strongylocentrotus purpuratus</name>
    <name type="common">Purple sea urchin</name>
    <dbReference type="NCBI Taxonomy" id="7668"/>
    <lineage>
        <taxon>Eukaryota</taxon>
        <taxon>Metazoa</taxon>
        <taxon>Echinodermata</taxon>
        <taxon>Eleutherozoa</taxon>
        <taxon>Echinozoa</taxon>
        <taxon>Echinoidea</taxon>
        <taxon>Euechinoidea</taxon>
        <taxon>Echinacea</taxon>
        <taxon>Camarodonta</taxon>
        <taxon>Echinidea</taxon>
        <taxon>Strongylocentrotidae</taxon>
        <taxon>Strongylocentrotus</taxon>
    </lineage>
</organism>
<name>A0A7M7PNJ7_STRPU</name>
<reference evidence="3" key="1">
    <citation type="submission" date="2015-02" db="EMBL/GenBank/DDBJ databases">
        <title>Genome sequencing for Strongylocentrotus purpuratus.</title>
        <authorList>
            <person name="Murali S."/>
            <person name="Liu Y."/>
            <person name="Vee V."/>
            <person name="English A."/>
            <person name="Wang M."/>
            <person name="Skinner E."/>
            <person name="Han Y."/>
            <person name="Muzny D.M."/>
            <person name="Worley K.C."/>
            <person name="Gibbs R.A."/>
        </authorList>
    </citation>
    <scope>NUCLEOTIDE SEQUENCE</scope>
</reference>